<feature type="binding site" evidence="5">
    <location>
        <position position="365"/>
    </location>
    <ligand>
        <name>Zn(2+)</name>
        <dbReference type="ChEBI" id="CHEBI:29105"/>
    </ligand>
</feature>
<name>A0A3B3SRT2_9TELE</name>
<dbReference type="SUPFAM" id="SSF51713">
    <property type="entry name" value="tRNA-guanine transglycosylase"/>
    <property type="match status" value="1"/>
</dbReference>
<dbReference type="Pfam" id="PF01702">
    <property type="entry name" value="TGT"/>
    <property type="match status" value="1"/>
</dbReference>
<keyword evidence="4 5" id="KW-0862">Zinc</keyword>
<dbReference type="PANTHER" id="PTHR46064:SF1">
    <property type="entry name" value="QUEUINE TRNA-RIBOSYLTRANSFERASE ACCESSORY SUBUNIT 2"/>
    <property type="match status" value="1"/>
</dbReference>
<dbReference type="InterPro" id="IPR036511">
    <property type="entry name" value="TGT-like_sf"/>
</dbReference>
<keyword evidence="2 5" id="KW-0819">tRNA processing</keyword>
<comment type="cofactor">
    <cofactor evidence="5">
        <name>Zn(2+)</name>
        <dbReference type="ChEBI" id="CHEBI:29105"/>
    </cofactor>
    <text evidence="5">Binds 1 zinc ion per subunit.</text>
</comment>
<evidence type="ECO:0000259" key="6">
    <source>
        <dbReference type="Pfam" id="PF01702"/>
    </source>
</evidence>
<feature type="binding site" evidence="5">
    <location>
        <position position="339"/>
    </location>
    <ligand>
        <name>Zn(2+)</name>
        <dbReference type="ChEBI" id="CHEBI:29105"/>
    </ligand>
</feature>
<sequence length="400" mass="44255">MKLELRRLVRGARLGILSGLGGGGQHSLELPGCLLYTRCCSVPHLTQDTLRTLGALPAGALAEHQEVLESFQEGAAKFAGLHNTALFCSLHDPATLCPSGYNTNKTVSIWSSGGRIELTVQRYMALQAAVRPNWYQSLADGDTQQAGTSLKRIRKSVDRTLAFLDECLLLHHKAQELAEAHIFGVIEGGDVLEERLRSSRETAKRPVSGFVLDGFHSRAMERELQHQLIVAVTSELPQDKPRLLQGVGRPDEVLACVELGVDLFEGFFPFLVTERGCALNFDFNVNCDPESKGMVPPAGQEVYEPADLQQVTCFEMNLKDEKYRDDFRPLVEGCECYCCKNHKRAYLHHLLVTKELLAGVLLMLHNLAHYGGFFSALRRALESGHFEALKGKVLGLSRSV</sequence>
<evidence type="ECO:0000256" key="4">
    <source>
        <dbReference type="ARBA" id="ARBA00022833"/>
    </source>
</evidence>
<feature type="binding site" evidence="5">
    <location>
        <position position="334"/>
    </location>
    <ligand>
        <name>Zn(2+)</name>
        <dbReference type="ChEBI" id="CHEBI:29105"/>
    </ligand>
</feature>
<keyword evidence="8" id="KW-1185">Reference proteome</keyword>
<accession>A0A3B3SRT2</accession>
<evidence type="ECO:0000256" key="1">
    <source>
        <dbReference type="ARBA" id="ARBA00022490"/>
    </source>
</evidence>
<dbReference type="InterPro" id="IPR050852">
    <property type="entry name" value="Queuine_tRNA-ribosyltrfase"/>
</dbReference>
<comment type="subcellular location">
    <subcellularLocation>
        <location evidence="5">Cytoplasm</location>
    </subcellularLocation>
    <subcellularLocation>
        <location evidence="5">Mitochondrion outer membrane</location>
        <topology evidence="5">Peripheral membrane protein</topology>
        <orientation evidence="5">Cytoplasmic side</orientation>
    </subcellularLocation>
    <text evidence="5">May associate with the mitochondrion outer membrane.</text>
</comment>
<dbReference type="InterPro" id="IPR002616">
    <property type="entry name" value="tRNA_ribo_trans-like"/>
</dbReference>
<evidence type="ECO:0000256" key="3">
    <source>
        <dbReference type="ARBA" id="ARBA00022723"/>
    </source>
</evidence>
<dbReference type="GeneTree" id="ENSGT00530000063679"/>
<evidence type="ECO:0000313" key="7">
    <source>
        <dbReference type="Ensembl" id="ENSPKIP00000033412.1"/>
    </source>
</evidence>
<feature type="binding site" evidence="5">
    <location>
        <position position="336"/>
    </location>
    <ligand>
        <name>Zn(2+)</name>
        <dbReference type="ChEBI" id="CHEBI:29105"/>
    </ligand>
</feature>
<keyword evidence="3 5" id="KW-0479">Metal-binding</keyword>
<dbReference type="Proteomes" id="UP000261540">
    <property type="component" value="Unplaced"/>
</dbReference>
<dbReference type="GO" id="GO:0046872">
    <property type="term" value="F:metal ion binding"/>
    <property type="evidence" value="ECO:0007669"/>
    <property type="project" value="UniProtKB-KW"/>
</dbReference>
<dbReference type="GO" id="GO:0008479">
    <property type="term" value="F:tRNA-guanosine(34) queuine transglycosylase activity"/>
    <property type="evidence" value="ECO:0007669"/>
    <property type="project" value="UniProtKB-UniRule"/>
</dbReference>
<evidence type="ECO:0000256" key="5">
    <source>
        <dbReference type="HAMAP-Rule" id="MF_03043"/>
    </source>
</evidence>
<evidence type="ECO:0000256" key="2">
    <source>
        <dbReference type="ARBA" id="ARBA00022694"/>
    </source>
</evidence>
<comment type="function">
    <text evidence="5">Non-catalytic subunit of the queuine tRNA-ribosyltransferase (TGT) that catalyzes the base-exchange of a guanine (G) residue with queuine (Q) at position 34 (anticodon wobble position) in tRNAs with GU(N) anticodons (tRNA-Asp, -Asn, -His and -Tyr), resulting in the hypermodified nucleoside queuosine (7-(((4,5-cis-dihydroxy-2-cyclopenten-1-yl)amino)methyl)-7-deazaguanosine).</text>
</comment>
<keyword evidence="1 5" id="KW-0963">Cytoplasm</keyword>
<dbReference type="Gene3D" id="3.20.20.105">
    <property type="entry name" value="Queuine tRNA-ribosyltransferase-like"/>
    <property type="match status" value="1"/>
</dbReference>
<keyword evidence="5" id="KW-0496">Mitochondrion</keyword>
<feature type="domain" description="tRNA-guanine(15) transglycosylase-like" evidence="6">
    <location>
        <begin position="11"/>
        <end position="392"/>
    </location>
</feature>
<dbReference type="HAMAP" id="MF_03043">
    <property type="entry name" value="QTRT2"/>
    <property type="match status" value="1"/>
</dbReference>
<keyword evidence="5" id="KW-0472">Membrane</keyword>
<proteinExistence type="inferred from homology"/>
<dbReference type="Ensembl" id="ENSPKIT00000014302.1">
    <property type="protein sequence ID" value="ENSPKIP00000033412.1"/>
    <property type="gene ID" value="ENSPKIG00000013085.1"/>
</dbReference>
<reference evidence="7" key="2">
    <citation type="submission" date="2025-09" db="UniProtKB">
        <authorList>
            <consortium name="Ensembl"/>
        </authorList>
    </citation>
    <scope>IDENTIFICATION</scope>
</reference>
<evidence type="ECO:0000313" key="8">
    <source>
        <dbReference type="Proteomes" id="UP000261540"/>
    </source>
</evidence>
<dbReference type="NCBIfam" id="TIGR00449">
    <property type="entry name" value="tgt_general"/>
    <property type="match status" value="1"/>
</dbReference>
<dbReference type="GO" id="GO:0005741">
    <property type="term" value="C:mitochondrial outer membrane"/>
    <property type="evidence" value="ECO:0007669"/>
    <property type="project" value="UniProtKB-SubCell"/>
</dbReference>
<comment type="similarity">
    <text evidence="5">Belongs to the queuine tRNA-ribosyltransferase family. QTRT2 subfamily.</text>
</comment>
<dbReference type="InterPro" id="IPR028592">
    <property type="entry name" value="QTRTD1"/>
</dbReference>
<protein>
    <recommendedName>
        <fullName evidence="5">Queuine tRNA-ribosyltransferase accessory subunit 2</fullName>
    </recommendedName>
    <alternativeName>
        <fullName evidence="5">Queuine tRNA-ribosyltransferase domain-containing protein 1</fullName>
    </alternativeName>
</protein>
<dbReference type="STRING" id="1676925.ENSPKIP00000033412"/>
<gene>
    <name evidence="5" type="primary">QTRT2</name>
</gene>
<reference evidence="7" key="1">
    <citation type="submission" date="2025-08" db="UniProtKB">
        <authorList>
            <consortium name="Ensembl"/>
        </authorList>
    </citation>
    <scope>IDENTIFICATION</scope>
</reference>
<dbReference type="PANTHER" id="PTHR46064">
    <property type="entry name" value="QUEUINE TRNA-RIBOSYLTRANSFERASE ACCESSORY SUBUNIT 2"/>
    <property type="match status" value="1"/>
</dbReference>
<keyword evidence="5" id="KW-1000">Mitochondrion outer membrane</keyword>
<dbReference type="GO" id="GO:0006400">
    <property type="term" value="P:tRNA modification"/>
    <property type="evidence" value="ECO:0007669"/>
    <property type="project" value="InterPro"/>
</dbReference>
<comment type="subunit">
    <text evidence="5">Heterodimer of a catalytic subunit QTRT1 and an accessory subunit QTRT2.</text>
</comment>
<organism evidence="7 8">
    <name type="scientific">Paramormyrops kingsleyae</name>
    <dbReference type="NCBI Taxonomy" id="1676925"/>
    <lineage>
        <taxon>Eukaryota</taxon>
        <taxon>Metazoa</taxon>
        <taxon>Chordata</taxon>
        <taxon>Craniata</taxon>
        <taxon>Vertebrata</taxon>
        <taxon>Euteleostomi</taxon>
        <taxon>Actinopterygii</taxon>
        <taxon>Neopterygii</taxon>
        <taxon>Teleostei</taxon>
        <taxon>Osteoglossocephala</taxon>
        <taxon>Osteoglossomorpha</taxon>
        <taxon>Osteoglossiformes</taxon>
        <taxon>Mormyridae</taxon>
        <taxon>Paramormyrops</taxon>
    </lineage>
</organism>
<dbReference type="AlphaFoldDB" id="A0A3B3SRT2"/>